<dbReference type="Proteomes" id="UP001356427">
    <property type="component" value="Unassembled WGS sequence"/>
</dbReference>
<dbReference type="EMBL" id="JAGTTL010000032">
    <property type="protein sequence ID" value="KAK6296899.1"/>
    <property type="molecule type" value="Genomic_DNA"/>
</dbReference>
<evidence type="ECO:0000313" key="2">
    <source>
        <dbReference type="Proteomes" id="UP001356427"/>
    </source>
</evidence>
<reference evidence="1 2" key="1">
    <citation type="submission" date="2021-04" db="EMBL/GenBank/DDBJ databases">
        <authorList>
            <person name="De Guttry C."/>
            <person name="Zahm M."/>
            <person name="Klopp C."/>
            <person name="Cabau C."/>
            <person name="Louis A."/>
            <person name="Berthelot C."/>
            <person name="Parey E."/>
            <person name="Roest Crollius H."/>
            <person name="Montfort J."/>
            <person name="Robinson-Rechavi M."/>
            <person name="Bucao C."/>
            <person name="Bouchez O."/>
            <person name="Gislard M."/>
            <person name="Lluch J."/>
            <person name="Milhes M."/>
            <person name="Lampietro C."/>
            <person name="Lopez Roques C."/>
            <person name="Donnadieu C."/>
            <person name="Braasch I."/>
            <person name="Desvignes T."/>
            <person name="Postlethwait J."/>
            <person name="Bobe J."/>
            <person name="Wedekind C."/>
            <person name="Guiguen Y."/>
        </authorList>
    </citation>
    <scope>NUCLEOTIDE SEQUENCE [LARGE SCALE GENOMIC DNA]</scope>
    <source>
        <strain evidence="1">Cs_M1</strain>
        <tissue evidence="1">Blood</tissue>
    </source>
</reference>
<evidence type="ECO:0000313" key="1">
    <source>
        <dbReference type="EMBL" id="KAK6296899.1"/>
    </source>
</evidence>
<dbReference type="AlphaFoldDB" id="A0AAN8Q9V1"/>
<comment type="caution">
    <text evidence="1">The sequence shown here is derived from an EMBL/GenBank/DDBJ whole genome shotgun (WGS) entry which is preliminary data.</text>
</comment>
<keyword evidence="2" id="KW-1185">Reference proteome</keyword>
<name>A0AAN8Q9V1_9TELE</name>
<gene>
    <name evidence="1" type="ORF">J4Q44_G00330410</name>
</gene>
<protein>
    <submittedName>
        <fullName evidence="1">Uncharacterized protein</fullName>
    </submittedName>
</protein>
<accession>A0AAN8Q9V1</accession>
<sequence length="71" mass="7755">MILPLIQRSSKPPNSLNISANPLTAHIQKLTDTDPDSNTHSCAPVNCTIPMNKDFDEKAAGPNVETEQNLR</sequence>
<proteinExistence type="predicted"/>
<organism evidence="1 2">
    <name type="scientific">Coregonus suidteri</name>
    <dbReference type="NCBI Taxonomy" id="861788"/>
    <lineage>
        <taxon>Eukaryota</taxon>
        <taxon>Metazoa</taxon>
        <taxon>Chordata</taxon>
        <taxon>Craniata</taxon>
        <taxon>Vertebrata</taxon>
        <taxon>Euteleostomi</taxon>
        <taxon>Actinopterygii</taxon>
        <taxon>Neopterygii</taxon>
        <taxon>Teleostei</taxon>
        <taxon>Protacanthopterygii</taxon>
        <taxon>Salmoniformes</taxon>
        <taxon>Salmonidae</taxon>
        <taxon>Coregoninae</taxon>
        <taxon>Coregonus</taxon>
    </lineage>
</organism>